<keyword evidence="1" id="KW-0677">Repeat</keyword>
<organism evidence="4">
    <name type="scientific">Mantoniella antarctica</name>
    <dbReference type="NCBI Taxonomy" id="81844"/>
    <lineage>
        <taxon>Eukaryota</taxon>
        <taxon>Viridiplantae</taxon>
        <taxon>Chlorophyta</taxon>
        <taxon>Mamiellophyceae</taxon>
        <taxon>Mamiellales</taxon>
        <taxon>Mamiellaceae</taxon>
        <taxon>Mantoniella</taxon>
    </lineage>
</organism>
<sequence>MSGDTDMERVARLLRTVTTGEVDDVVALLEDPASGAGVASTEADTWETALHKVARAGKIEVARALLERRADANAECVKGRTCLHVACEAYAADETGDFCWEDMIELLVTSGSAVCIEDADGRLPFPGDDCCTRVERAVANALEDGADLRKEHAANKRERNRKKMDKLFEDKLVEHISTASAVTVAVRESPSRPDGWG</sequence>
<name>A0A7S0S9K3_9CHLO</name>
<dbReference type="Gene3D" id="1.25.40.20">
    <property type="entry name" value="Ankyrin repeat-containing domain"/>
    <property type="match status" value="1"/>
</dbReference>
<dbReference type="AlphaFoldDB" id="A0A7S0S9K3"/>
<proteinExistence type="predicted"/>
<evidence type="ECO:0000256" key="1">
    <source>
        <dbReference type="ARBA" id="ARBA00022737"/>
    </source>
</evidence>
<evidence type="ECO:0000256" key="2">
    <source>
        <dbReference type="ARBA" id="ARBA00023043"/>
    </source>
</evidence>
<evidence type="ECO:0000256" key="3">
    <source>
        <dbReference type="PROSITE-ProRule" id="PRU00023"/>
    </source>
</evidence>
<dbReference type="SMART" id="SM00248">
    <property type="entry name" value="ANK"/>
    <property type="match status" value="2"/>
</dbReference>
<dbReference type="InterPro" id="IPR036770">
    <property type="entry name" value="Ankyrin_rpt-contain_sf"/>
</dbReference>
<dbReference type="Pfam" id="PF12796">
    <property type="entry name" value="Ank_2"/>
    <property type="match status" value="1"/>
</dbReference>
<dbReference type="InterPro" id="IPR002110">
    <property type="entry name" value="Ankyrin_rpt"/>
</dbReference>
<accession>A0A7S0S9K3</accession>
<reference evidence="4" key="1">
    <citation type="submission" date="2021-01" db="EMBL/GenBank/DDBJ databases">
        <authorList>
            <person name="Corre E."/>
            <person name="Pelletier E."/>
            <person name="Niang G."/>
            <person name="Scheremetjew M."/>
            <person name="Finn R."/>
            <person name="Kale V."/>
            <person name="Holt S."/>
            <person name="Cochrane G."/>
            <person name="Meng A."/>
            <person name="Brown T."/>
            <person name="Cohen L."/>
        </authorList>
    </citation>
    <scope>NUCLEOTIDE SEQUENCE</scope>
    <source>
        <strain evidence="4">SL-175</strain>
    </source>
</reference>
<feature type="repeat" description="ANK" evidence="3">
    <location>
        <begin position="45"/>
        <end position="77"/>
    </location>
</feature>
<dbReference type="PROSITE" id="PS50297">
    <property type="entry name" value="ANK_REP_REGION"/>
    <property type="match status" value="1"/>
</dbReference>
<dbReference type="PANTHER" id="PTHR24198:SF165">
    <property type="entry name" value="ANKYRIN REPEAT-CONTAINING PROTEIN-RELATED"/>
    <property type="match status" value="1"/>
</dbReference>
<protein>
    <submittedName>
        <fullName evidence="4">Uncharacterized protein</fullName>
    </submittedName>
</protein>
<gene>
    <name evidence="4" type="ORF">MANT1106_LOCUS2367</name>
</gene>
<keyword evidence="2 3" id="KW-0040">ANK repeat</keyword>
<dbReference type="PROSITE" id="PS50088">
    <property type="entry name" value="ANK_REPEAT"/>
    <property type="match status" value="1"/>
</dbReference>
<dbReference type="SUPFAM" id="SSF48403">
    <property type="entry name" value="Ankyrin repeat"/>
    <property type="match status" value="1"/>
</dbReference>
<evidence type="ECO:0000313" key="4">
    <source>
        <dbReference type="EMBL" id="CAD8699685.1"/>
    </source>
</evidence>
<dbReference type="EMBL" id="HBFC01004390">
    <property type="protein sequence ID" value="CAD8699685.1"/>
    <property type="molecule type" value="Transcribed_RNA"/>
</dbReference>
<dbReference type="PANTHER" id="PTHR24198">
    <property type="entry name" value="ANKYRIN REPEAT AND PROTEIN KINASE DOMAIN-CONTAINING PROTEIN"/>
    <property type="match status" value="1"/>
</dbReference>